<accession>A0ACC3MB58</accession>
<gene>
    <name evidence="1" type="ORF">LTR37_020466</name>
</gene>
<evidence type="ECO:0000313" key="1">
    <source>
        <dbReference type="EMBL" id="KAK3683197.1"/>
    </source>
</evidence>
<protein>
    <submittedName>
        <fullName evidence="1">Uncharacterized protein</fullName>
    </submittedName>
</protein>
<proteinExistence type="predicted"/>
<comment type="caution">
    <text evidence="1">The sequence shown here is derived from an EMBL/GenBank/DDBJ whole genome shotgun (WGS) entry which is preliminary data.</text>
</comment>
<name>A0ACC3MB58_9PEZI</name>
<keyword evidence="2" id="KW-1185">Reference proteome</keyword>
<dbReference type="Proteomes" id="UP001281147">
    <property type="component" value="Unassembled WGS sequence"/>
</dbReference>
<sequence>MFQLRKGRELRSDKEEEDDEEDDEEDEQEEEDDHDHDHDQEEEEGETAKDGTLEKPSDVYEVPSSTSNQQSAHDTHSSTDEQSSPLKTTRRSTGRKPQKEKSANPETTSAKQPAQRKPPQHPDSDEDTKQGILQSYRDCGLQPNVLFSAAKAPYAPTSIALASSGWRNARLTPPTMQRLRTRRDNLLKTHWITADNTDAVCNIEKRDIDLIRKLCDSPTSHAEEPGVLSAMHKFCRQSNNTQD</sequence>
<reference evidence="1" key="1">
    <citation type="submission" date="2023-07" db="EMBL/GenBank/DDBJ databases">
        <title>Black Yeasts Isolated from many extreme environments.</title>
        <authorList>
            <person name="Coleine C."/>
            <person name="Stajich J.E."/>
            <person name="Selbmann L."/>
        </authorList>
    </citation>
    <scope>NUCLEOTIDE SEQUENCE</scope>
    <source>
        <strain evidence="1">CCFEE 5714</strain>
    </source>
</reference>
<dbReference type="EMBL" id="JAUTXU010000361">
    <property type="protein sequence ID" value="KAK3683197.1"/>
    <property type="molecule type" value="Genomic_DNA"/>
</dbReference>
<evidence type="ECO:0000313" key="2">
    <source>
        <dbReference type="Proteomes" id="UP001281147"/>
    </source>
</evidence>
<organism evidence="1 2">
    <name type="scientific">Vermiconidia calcicola</name>
    <dbReference type="NCBI Taxonomy" id="1690605"/>
    <lineage>
        <taxon>Eukaryota</taxon>
        <taxon>Fungi</taxon>
        <taxon>Dikarya</taxon>
        <taxon>Ascomycota</taxon>
        <taxon>Pezizomycotina</taxon>
        <taxon>Dothideomycetes</taxon>
        <taxon>Dothideomycetidae</taxon>
        <taxon>Mycosphaerellales</taxon>
        <taxon>Extremaceae</taxon>
        <taxon>Vermiconidia</taxon>
    </lineage>
</organism>